<dbReference type="EMBL" id="AP021875">
    <property type="protein sequence ID" value="BBO77939.1"/>
    <property type="molecule type" value="Genomic_DNA"/>
</dbReference>
<dbReference type="InterPro" id="IPR050090">
    <property type="entry name" value="Tyrosine_recombinase_XerCD"/>
</dbReference>
<dbReference type="AlphaFoldDB" id="A0A5K7ZCN3"/>
<dbReference type="PROSITE" id="PS51898">
    <property type="entry name" value="TYR_RECOMBINASE"/>
    <property type="match status" value="1"/>
</dbReference>
<dbReference type="InterPro" id="IPR011010">
    <property type="entry name" value="DNA_brk_join_enz"/>
</dbReference>
<evidence type="ECO:0000256" key="3">
    <source>
        <dbReference type="ARBA" id="ARBA00023172"/>
    </source>
</evidence>
<sequence length="411" mass="47809">MATILNFDKTHSMATERKSGVLNKPGSKKLYTDLRYHGQRIVKSSGLDDTPENRQTLYEWVDRQKEKIASGTFVFAKAFPGASAKEKAFYAQLEGRDYSPEPENVLFGDYVANWKERFIGDCNSVTKKRDYEQIIEYWLVPHFGNRTFFQLTGVALKEFIQTLVFKDGKKQGQPLSGSRIRNIMIPLRTIWDDACEEHRWNLSDPFVYLKKYLPARSKKHPEVFRFDEWVRVMDQIDPYYGPIAETMIMTGMIGSEMAGLRKEDIHQDRIVIQNSIVRNFEKSDLKNEYRKRSLPITETLRRRLDAVLSRSNGDYVFTMKSGRNFDVDSFRKNPWTSAFEKAGIAYKVPYTTRHSFAAWSLTIGVDIGRLEKLMGHASKQMLYEVYGKYREGLETDAGKILDYFGKDFKRL</sequence>
<keyword evidence="2" id="KW-0238">DNA-binding</keyword>
<dbReference type="Pfam" id="PF12167">
    <property type="entry name" value="Arm-DNA-bind_2"/>
    <property type="match status" value="1"/>
</dbReference>
<dbReference type="OrthoDB" id="5391994at2"/>
<dbReference type="SUPFAM" id="SSF56349">
    <property type="entry name" value="DNA breaking-rejoining enzymes"/>
    <property type="match status" value="1"/>
</dbReference>
<dbReference type="KEGG" id="dwd:DSCW_53560"/>
<feature type="domain" description="Tyr recombinase" evidence="4">
    <location>
        <begin position="219"/>
        <end position="402"/>
    </location>
</feature>
<dbReference type="Pfam" id="PF00589">
    <property type="entry name" value="Phage_integrase"/>
    <property type="match status" value="1"/>
</dbReference>
<dbReference type="Gene3D" id="1.10.443.10">
    <property type="entry name" value="Intergrase catalytic core"/>
    <property type="match status" value="1"/>
</dbReference>
<dbReference type="InterPro" id="IPR013762">
    <property type="entry name" value="Integrase-like_cat_sf"/>
</dbReference>
<dbReference type="RefSeq" id="WP_155306620.1">
    <property type="nucleotide sequence ID" value="NZ_AP021875.1"/>
</dbReference>
<gene>
    <name evidence="5" type="ORF">DSCW_53560</name>
</gene>
<comment type="similarity">
    <text evidence="1">Belongs to the 'phage' integrase family.</text>
</comment>
<dbReference type="InterPro" id="IPR002104">
    <property type="entry name" value="Integrase_catalytic"/>
</dbReference>
<dbReference type="Proteomes" id="UP000427769">
    <property type="component" value="Chromosome"/>
</dbReference>
<keyword evidence="6" id="KW-1185">Reference proteome</keyword>
<reference evidence="5 6" key="1">
    <citation type="submission" date="2019-11" db="EMBL/GenBank/DDBJ databases">
        <title>Comparative genomics of hydrocarbon-degrading Desulfosarcina strains.</title>
        <authorList>
            <person name="Watanabe M."/>
            <person name="Kojima H."/>
            <person name="Fukui M."/>
        </authorList>
    </citation>
    <scope>NUCLEOTIDE SEQUENCE [LARGE SCALE GENOMIC DNA]</scope>
    <source>
        <strain evidence="5 6">PP31</strain>
    </source>
</reference>
<keyword evidence="3" id="KW-0233">DNA recombination</keyword>
<dbReference type="Gene3D" id="1.10.150.130">
    <property type="match status" value="1"/>
</dbReference>
<evidence type="ECO:0000259" key="4">
    <source>
        <dbReference type="PROSITE" id="PS51898"/>
    </source>
</evidence>
<dbReference type="GO" id="GO:0006310">
    <property type="term" value="P:DNA recombination"/>
    <property type="evidence" value="ECO:0007669"/>
    <property type="project" value="UniProtKB-KW"/>
</dbReference>
<evidence type="ECO:0000313" key="5">
    <source>
        <dbReference type="EMBL" id="BBO77939.1"/>
    </source>
</evidence>
<dbReference type="PANTHER" id="PTHR30349">
    <property type="entry name" value="PHAGE INTEGRASE-RELATED"/>
    <property type="match status" value="1"/>
</dbReference>
<dbReference type="GO" id="GO:0003677">
    <property type="term" value="F:DNA binding"/>
    <property type="evidence" value="ECO:0007669"/>
    <property type="project" value="UniProtKB-KW"/>
</dbReference>
<dbReference type="GO" id="GO:0015074">
    <property type="term" value="P:DNA integration"/>
    <property type="evidence" value="ECO:0007669"/>
    <property type="project" value="InterPro"/>
</dbReference>
<organism evidence="5 6">
    <name type="scientific">Desulfosarcina widdelii</name>
    <dbReference type="NCBI Taxonomy" id="947919"/>
    <lineage>
        <taxon>Bacteria</taxon>
        <taxon>Pseudomonadati</taxon>
        <taxon>Thermodesulfobacteriota</taxon>
        <taxon>Desulfobacteria</taxon>
        <taxon>Desulfobacterales</taxon>
        <taxon>Desulfosarcinaceae</taxon>
        <taxon>Desulfosarcina</taxon>
    </lineage>
</organism>
<evidence type="ECO:0000256" key="2">
    <source>
        <dbReference type="ARBA" id="ARBA00023125"/>
    </source>
</evidence>
<evidence type="ECO:0000313" key="6">
    <source>
        <dbReference type="Proteomes" id="UP000427769"/>
    </source>
</evidence>
<dbReference type="InterPro" id="IPR010998">
    <property type="entry name" value="Integrase_recombinase_N"/>
</dbReference>
<proteinExistence type="inferred from homology"/>
<dbReference type="InterPro" id="IPR022000">
    <property type="entry name" value="Min27-like_integrase_DNA_bind"/>
</dbReference>
<accession>A0A5K7ZCN3</accession>
<protein>
    <submittedName>
        <fullName evidence="5">Integrative genetic element Gsu21, integrase</fullName>
    </submittedName>
</protein>
<dbReference type="PANTHER" id="PTHR30349:SF64">
    <property type="entry name" value="PROPHAGE INTEGRASE INTD-RELATED"/>
    <property type="match status" value="1"/>
</dbReference>
<evidence type="ECO:0000256" key="1">
    <source>
        <dbReference type="ARBA" id="ARBA00008857"/>
    </source>
</evidence>
<name>A0A5K7ZCN3_9BACT</name>